<accession>A0A2U7U845</accession>
<dbReference type="Gene3D" id="3.30.710.10">
    <property type="entry name" value="Potassium Channel Kv1.1, Chain A"/>
    <property type="match status" value="1"/>
</dbReference>
<protein>
    <submittedName>
        <fullName evidence="2">BTB domain containing protein</fullName>
    </submittedName>
</protein>
<proteinExistence type="predicted"/>
<feature type="transmembrane region" description="Helical" evidence="1">
    <location>
        <begin position="225"/>
        <end position="243"/>
    </location>
</feature>
<dbReference type="Proteomes" id="UP000248852">
    <property type="component" value="Segment"/>
</dbReference>
<dbReference type="EMBL" id="MG011689">
    <property type="protein sequence ID" value="AVK74611.1"/>
    <property type="molecule type" value="Genomic_DNA"/>
</dbReference>
<dbReference type="GeneID" id="36843435"/>
<reference evidence="2" key="1">
    <citation type="journal article" date="2018" name="Nat. Commun.">
        <title>Diversity and evolution of the emerging Pandoraviridae family.</title>
        <authorList>
            <person name="Legendre M."/>
            <person name="Fabre E."/>
            <person name="Poirot O."/>
            <person name="Jeudy S."/>
            <person name="Lartigue A."/>
            <person name="Alempic J.M."/>
            <person name="Beucher L."/>
            <person name="Philippe N."/>
            <person name="Bertaux L."/>
            <person name="Christo-Foroux E."/>
            <person name="Labadie K."/>
            <person name="Coute Y."/>
            <person name="Abergel C."/>
            <person name="Claverie J.M."/>
        </authorList>
    </citation>
    <scope>NUCLEOTIDE SEQUENCE [LARGE SCALE GENOMIC DNA]</scope>
    <source>
        <strain evidence="2">Quercus</strain>
    </source>
</reference>
<keyword evidence="1" id="KW-0812">Transmembrane</keyword>
<evidence type="ECO:0000313" key="2">
    <source>
        <dbReference type="EMBL" id="AVK74611.1"/>
    </source>
</evidence>
<dbReference type="InterPro" id="IPR011333">
    <property type="entry name" value="SKP1/BTB/POZ_sf"/>
</dbReference>
<dbReference type="RefSeq" id="YP_009482880.1">
    <property type="nucleotide sequence ID" value="NC_037667.1"/>
</dbReference>
<gene>
    <name evidence="2" type="ORF">pqer_cds_189</name>
</gene>
<sequence length="246" mass="25433">MSDSSSSSSSSSLSDSHSGLAVATAAVVAAVDTTRLVEIDVAGETVRVPAALLATADEGSVLAAMAEAPPDAPHYVNCDPTHFRAMLEYLRHGAGCIDWASAKGLHFTASMLGVDSLARLCDEAAPPAMMPAVLSDDDRTHLRAELDKLGLFIMSGEPERPMTCGQIDPVALADALRWAKTRHAQIDALLHPQLDQPTTAPRGGNASCSGATSVPLTVDGNVHEIAATVGILGLTAIAAYVLVSLK</sequence>
<name>A0A2U7U845_9VIRU</name>
<organism evidence="2">
    <name type="scientific">Pandoravirus quercus</name>
    <dbReference type="NCBI Taxonomy" id="2107709"/>
    <lineage>
        <taxon>Viruses</taxon>
        <taxon>Pandoravirus</taxon>
    </lineage>
</organism>
<keyword evidence="1" id="KW-1133">Transmembrane helix</keyword>
<dbReference type="KEGG" id="vg:36843435"/>
<dbReference type="SUPFAM" id="SSF54695">
    <property type="entry name" value="POZ domain"/>
    <property type="match status" value="1"/>
</dbReference>
<evidence type="ECO:0000256" key="1">
    <source>
        <dbReference type="SAM" id="Phobius"/>
    </source>
</evidence>
<keyword evidence="1" id="KW-0472">Membrane</keyword>